<evidence type="ECO:0000313" key="8">
    <source>
        <dbReference type="EMBL" id="KAF4983849.1"/>
    </source>
</evidence>
<dbReference type="Gene3D" id="3.30.160.60">
    <property type="entry name" value="Classic Zinc Finger"/>
    <property type="match status" value="2"/>
</dbReference>
<dbReference type="PANTHER" id="PTHR24379">
    <property type="entry name" value="KRAB AND ZINC FINGER DOMAIN-CONTAINING"/>
    <property type="match status" value="1"/>
</dbReference>
<keyword evidence="1" id="KW-0479">Metal-binding</keyword>
<evidence type="ECO:0000256" key="2">
    <source>
        <dbReference type="ARBA" id="ARBA00022737"/>
    </source>
</evidence>
<keyword evidence="3 5" id="KW-0863">Zinc-finger</keyword>
<dbReference type="PROSITE" id="PS00028">
    <property type="entry name" value="ZINC_FINGER_C2H2_1"/>
    <property type="match status" value="2"/>
</dbReference>
<keyword evidence="4" id="KW-0862">Zinc</keyword>
<gene>
    <name evidence="8" type="ORF">FZEAL_830</name>
</gene>
<feature type="region of interest" description="Disordered" evidence="6">
    <location>
        <begin position="1"/>
        <end position="44"/>
    </location>
</feature>
<proteinExistence type="predicted"/>
<dbReference type="EMBL" id="JABEYC010000045">
    <property type="protein sequence ID" value="KAF4983849.1"/>
    <property type="molecule type" value="Genomic_DNA"/>
</dbReference>
<dbReference type="AlphaFoldDB" id="A0A8H4UTZ5"/>
<evidence type="ECO:0000256" key="6">
    <source>
        <dbReference type="SAM" id="MobiDB-lite"/>
    </source>
</evidence>
<dbReference type="InterPro" id="IPR013087">
    <property type="entry name" value="Znf_C2H2_type"/>
</dbReference>
<feature type="region of interest" description="Disordered" evidence="6">
    <location>
        <begin position="509"/>
        <end position="538"/>
    </location>
</feature>
<dbReference type="GO" id="GO:0008270">
    <property type="term" value="F:zinc ion binding"/>
    <property type="evidence" value="ECO:0007669"/>
    <property type="project" value="UniProtKB-KW"/>
</dbReference>
<comment type="caution">
    <text evidence="8">The sequence shown here is derived from an EMBL/GenBank/DDBJ whole genome shotgun (WGS) entry which is preliminary data.</text>
</comment>
<reference evidence="8" key="2">
    <citation type="submission" date="2020-05" db="EMBL/GenBank/DDBJ databases">
        <authorList>
            <person name="Kim H.-S."/>
            <person name="Proctor R.H."/>
            <person name="Brown D.W."/>
        </authorList>
    </citation>
    <scope>NUCLEOTIDE SEQUENCE</scope>
    <source>
        <strain evidence="8">NRRL 22465</strain>
    </source>
</reference>
<name>A0A8H4UTZ5_9HYPO</name>
<keyword evidence="2" id="KW-0677">Repeat</keyword>
<feature type="domain" description="C2H2-type" evidence="7">
    <location>
        <begin position="539"/>
        <end position="569"/>
    </location>
</feature>
<evidence type="ECO:0000256" key="5">
    <source>
        <dbReference type="PROSITE-ProRule" id="PRU00042"/>
    </source>
</evidence>
<feature type="domain" description="C2H2-type" evidence="7">
    <location>
        <begin position="176"/>
        <end position="199"/>
    </location>
</feature>
<evidence type="ECO:0000259" key="7">
    <source>
        <dbReference type="PROSITE" id="PS50157"/>
    </source>
</evidence>
<protein>
    <recommendedName>
        <fullName evidence="7">C2H2-type domain-containing protein</fullName>
    </recommendedName>
</protein>
<evidence type="ECO:0000256" key="1">
    <source>
        <dbReference type="ARBA" id="ARBA00022723"/>
    </source>
</evidence>
<dbReference type="SMART" id="SM00355">
    <property type="entry name" value="ZnF_C2H2"/>
    <property type="match status" value="5"/>
</dbReference>
<evidence type="ECO:0000256" key="4">
    <source>
        <dbReference type="ARBA" id="ARBA00022833"/>
    </source>
</evidence>
<evidence type="ECO:0000313" key="9">
    <source>
        <dbReference type="Proteomes" id="UP000635477"/>
    </source>
</evidence>
<reference evidence="8" key="1">
    <citation type="journal article" date="2020" name="BMC Genomics">
        <title>Correction to: Identification and distribution of gene clusters required for synthesis of sphingolipid metabolism inhibitors in diverse species of the filamentous fungus Fusarium.</title>
        <authorList>
            <person name="Kim H.S."/>
            <person name="Lohmar J.M."/>
            <person name="Busman M."/>
            <person name="Brown D.W."/>
            <person name="Naumann T.A."/>
            <person name="Divon H.H."/>
            <person name="Lysoe E."/>
            <person name="Uhlig S."/>
            <person name="Proctor R.H."/>
        </authorList>
    </citation>
    <scope>NUCLEOTIDE SEQUENCE</scope>
    <source>
        <strain evidence="8">NRRL 22465</strain>
    </source>
</reference>
<feature type="compositionally biased region" description="Low complexity" evidence="6">
    <location>
        <begin position="686"/>
        <end position="697"/>
    </location>
</feature>
<feature type="compositionally biased region" description="Basic and acidic residues" evidence="6">
    <location>
        <begin position="511"/>
        <end position="521"/>
    </location>
</feature>
<feature type="region of interest" description="Disordered" evidence="6">
    <location>
        <begin position="372"/>
        <end position="456"/>
    </location>
</feature>
<dbReference type="OrthoDB" id="6077919at2759"/>
<sequence length="737" mass="82206">MDSFNSSLGRPRGNNNTSQSSQQQNTTLGSFPQQRPQAGVPSHWNWGESPWVPLFAGAPVGQARQQITGSANFQTSYQDYRSKPVLSETETCPEDSAYGSRITRSIGNLSAYGEEADVDFQNLHSQNPEAQLVGRNLQSLQLQCEATTDEPQVPPWNRPRHPASIATAPVSGDRKWGCNQCIKQCRTRSELRKHQLKHTLPWECDVTGCPRLKGFTSKNDLDRHKRTVHGDSSVAGRTFVCNIGACANKSKLWPRADNFRSHLSRIHGKRYRAEDDLAEYAHQSPPLQDLEGIGGAYMQAQDQSYGFSHPSGLIISPSFRGQLGEDSRRRALHPQSASNGLSQSSGSASFDRDASGLAPVQEGDEIFIQPDMLSGTSHGQLHSTQTIGDLPFPSSQWQLSPSQEHDISTGNRAFSESDSQDDGHPPAMEDIPFNENPDVEMPNEQGSSTDDLGPRQSDIRMVDADETRATLSQDQSATDLSNLSRESMLKILDKIPGDLLKTYIKNHPQGHKLENPERDAAANKSQTQTKHSKRHTKPYGCTSRNCKKAFGSKNDWKRHESIQHYQLETWTCDHIKPGSEVCGKICHRRESFKNHVTKEHSILDPKRLEEKLDSCRNGRHCDAHFWCGFCLKIIETPEADNTWAKRFDHIDDHFSGRNGLEQQDISRWQHEDAQDKGTSGPRGPASQSSPDSSSPDSESVHGSVPHDNLGSTSAKEGRKQPRPVETYMWKCHEDDQL</sequence>
<dbReference type="PROSITE" id="PS50157">
    <property type="entry name" value="ZINC_FINGER_C2H2_2"/>
    <property type="match status" value="2"/>
</dbReference>
<organism evidence="8 9">
    <name type="scientific">Fusarium zealandicum</name>
    <dbReference type="NCBI Taxonomy" id="1053134"/>
    <lineage>
        <taxon>Eukaryota</taxon>
        <taxon>Fungi</taxon>
        <taxon>Dikarya</taxon>
        <taxon>Ascomycota</taxon>
        <taxon>Pezizomycotina</taxon>
        <taxon>Sordariomycetes</taxon>
        <taxon>Hypocreomycetidae</taxon>
        <taxon>Hypocreales</taxon>
        <taxon>Nectriaceae</taxon>
        <taxon>Fusarium</taxon>
        <taxon>Fusarium staphyleae species complex</taxon>
    </lineage>
</organism>
<feature type="compositionally biased region" description="Low complexity" evidence="6">
    <location>
        <begin position="335"/>
        <end position="349"/>
    </location>
</feature>
<feature type="region of interest" description="Disordered" evidence="6">
    <location>
        <begin position="669"/>
        <end position="737"/>
    </location>
</feature>
<accession>A0A8H4UTZ5</accession>
<feature type="compositionally biased region" description="Low complexity" evidence="6">
    <location>
        <begin position="14"/>
        <end position="27"/>
    </location>
</feature>
<dbReference type="Proteomes" id="UP000635477">
    <property type="component" value="Unassembled WGS sequence"/>
</dbReference>
<feature type="compositionally biased region" description="Polar residues" evidence="6">
    <location>
        <begin position="374"/>
        <end position="417"/>
    </location>
</feature>
<feature type="region of interest" description="Disordered" evidence="6">
    <location>
        <begin position="316"/>
        <end position="355"/>
    </location>
</feature>
<dbReference type="PANTHER" id="PTHR24379:SF121">
    <property type="entry name" value="C2H2-TYPE DOMAIN-CONTAINING PROTEIN"/>
    <property type="match status" value="1"/>
</dbReference>
<evidence type="ECO:0000256" key="3">
    <source>
        <dbReference type="ARBA" id="ARBA00022771"/>
    </source>
</evidence>
<keyword evidence="9" id="KW-1185">Reference proteome</keyword>